<sequence length="206" mass="23771">ICPIHRLGGNRSDGMVLVQRWSRVVGLDFPVDSDERRSGGEVIVLVKFLVPVVFVGPARREEGKGGWRRFACGRWEEGDGHDGWLCLVVVLTGKKWEREMGTTAVATAVERKQRGDRLGLLPEIMEVWTGCRSLQWVVRRECRGEKKVRRWTLFFRRCSDWWLWRFPVERGKARSEGKRERERSAVIGVGGRRRNRGREEGGWAAV</sequence>
<reference evidence="1 2" key="1">
    <citation type="journal article" date="2021" name="BMC Genomics">
        <title>Datura genome reveals duplications of psychoactive alkaloid biosynthetic genes and high mutation rate following tissue culture.</title>
        <authorList>
            <person name="Rajewski A."/>
            <person name="Carter-House D."/>
            <person name="Stajich J."/>
            <person name="Litt A."/>
        </authorList>
    </citation>
    <scope>NUCLEOTIDE SEQUENCE [LARGE SCALE GENOMIC DNA]</scope>
    <source>
        <strain evidence="1">AR-01</strain>
    </source>
</reference>
<proteinExistence type="predicted"/>
<organism evidence="1 2">
    <name type="scientific">Datura stramonium</name>
    <name type="common">Jimsonweed</name>
    <name type="synonym">Common thornapple</name>
    <dbReference type="NCBI Taxonomy" id="4076"/>
    <lineage>
        <taxon>Eukaryota</taxon>
        <taxon>Viridiplantae</taxon>
        <taxon>Streptophyta</taxon>
        <taxon>Embryophyta</taxon>
        <taxon>Tracheophyta</taxon>
        <taxon>Spermatophyta</taxon>
        <taxon>Magnoliopsida</taxon>
        <taxon>eudicotyledons</taxon>
        <taxon>Gunneridae</taxon>
        <taxon>Pentapetalae</taxon>
        <taxon>asterids</taxon>
        <taxon>lamiids</taxon>
        <taxon>Solanales</taxon>
        <taxon>Solanaceae</taxon>
        <taxon>Solanoideae</taxon>
        <taxon>Datureae</taxon>
        <taxon>Datura</taxon>
    </lineage>
</organism>
<name>A0ABS8ULC7_DATST</name>
<feature type="non-terminal residue" evidence="1">
    <location>
        <position position="1"/>
    </location>
</feature>
<keyword evidence="2" id="KW-1185">Reference proteome</keyword>
<evidence type="ECO:0000313" key="2">
    <source>
        <dbReference type="Proteomes" id="UP000823775"/>
    </source>
</evidence>
<evidence type="ECO:0000313" key="1">
    <source>
        <dbReference type="EMBL" id="MCD9559619.1"/>
    </source>
</evidence>
<accession>A0ABS8ULC7</accession>
<dbReference type="Proteomes" id="UP000823775">
    <property type="component" value="Unassembled WGS sequence"/>
</dbReference>
<dbReference type="EMBL" id="JACEIK010002179">
    <property type="protein sequence ID" value="MCD9559619.1"/>
    <property type="molecule type" value="Genomic_DNA"/>
</dbReference>
<comment type="caution">
    <text evidence="1">The sequence shown here is derived from an EMBL/GenBank/DDBJ whole genome shotgun (WGS) entry which is preliminary data.</text>
</comment>
<protein>
    <submittedName>
        <fullName evidence="1">Uncharacterized protein</fullName>
    </submittedName>
</protein>
<gene>
    <name evidence="1" type="ORF">HAX54_017683</name>
</gene>